<dbReference type="InterPro" id="IPR058355">
    <property type="entry name" value="DUF8042"/>
</dbReference>
<dbReference type="Pfam" id="PF26154">
    <property type="entry name" value="DUF8042"/>
    <property type="match status" value="1"/>
</dbReference>
<evidence type="ECO:0000259" key="1">
    <source>
        <dbReference type="Pfam" id="PF26154"/>
    </source>
</evidence>
<protein>
    <recommendedName>
        <fullName evidence="1">DUF8042 domain-containing protein</fullName>
    </recommendedName>
</protein>
<reference evidence="2 3" key="1">
    <citation type="submission" date="2018-06" db="EMBL/GenBank/DDBJ databases">
        <title>Genomic Encyclopedia of Type Strains, Phase III (KMG-III): the genomes of soil and plant-associated and newly described type strains.</title>
        <authorList>
            <person name="Whitman W."/>
        </authorList>
    </citation>
    <scope>NUCLEOTIDE SEQUENCE [LARGE SCALE GENOMIC DNA]</scope>
    <source>
        <strain evidence="2 3">CGMCC 1.8979</strain>
    </source>
</reference>
<evidence type="ECO:0000313" key="3">
    <source>
        <dbReference type="Proteomes" id="UP000248555"/>
    </source>
</evidence>
<dbReference type="AlphaFoldDB" id="A0A327YJK3"/>
<dbReference type="OrthoDB" id="2990527at2"/>
<name>A0A327YJK3_9BACL</name>
<dbReference type="RefSeq" id="WP_111644983.1">
    <property type="nucleotide sequence ID" value="NZ_QLMH01000005.1"/>
</dbReference>
<sequence length="128" mass="14835">MVELTNAQFEMVQKYAALLDTIEEGFEYIEESFTNYERTQGDVVLADIFTAFGRISQTNVHLSKILAEDEEIVRHLQLFSGVLEEAYKLDGKLDDQNFKQQVVQNHLSPAFQAWKLSIQQSLKKYIEQ</sequence>
<evidence type="ECO:0000313" key="2">
    <source>
        <dbReference type="EMBL" id="RAK19945.1"/>
    </source>
</evidence>
<dbReference type="EMBL" id="QLMH01000005">
    <property type="protein sequence ID" value="RAK19945.1"/>
    <property type="molecule type" value="Genomic_DNA"/>
</dbReference>
<dbReference type="Proteomes" id="UP000248555">
    <property type="component" value="Unassembled WGS sequence"/>
</dbReference>
<keyword evidence="3" id="KW-1185">Reference proteome</keyword>
<organism evidence="2 3">
    <name type="scientific">Paranoxybacillus vitaminiphilus</name>
    <dbReference type="NCBI Taxonomy" id="581036"/>
    <lineage>
        <taxon>Bacteria</taxon>
        <taxon>Bacillati</taxon>
        <taxon>Bacillota</taxon>
        <taxon>Bacilli</taxon>
        <taxon>Bacillales</taxon>
        <taxon>Anoxybacillaceae</taxon>
        <taxon>Paranoxybacillus</taxon>
    </lineage>
</organism>
<gene>
    <name evidence="2" type="ORF">B0I26_105127</name>
</gene>
<accession>A0A327YJK3</accession>
<proteinExistence type="predicted"/>
<comment type="caution">
    <text evidence="2">The sequence shown here is derived from an EMBL/GenBank/DDBJ whole genome shotgun (WGS) entry which is preliminary data.</text>
</comment>
<feature type="domain" description="DUF8042" evidence="1">
    <location>
        <begin position="5"/>
        <end position="123"/>
    </location>
</feature>